<name>A0ACC2XGW2_9TREE</name>
<gene>
    <name evidence="1" type="ORF">QFC22_002055</name>
</gene>
<comment type="caution">
    <text evidence="1">The sequence shown here is derived from an EMBL/GenBank/DDBJ whole genome shotgun (WGS) entry which is preliminary data.</text>
</comment>
<sequence length="66" mass="7912">MSRSAIMDDLTRGLQAIIEPKMAELREEHTREMRREMKEARTQHMQELCRALKDMQDTHAEQQEEI</sequence>
<keyword evidence="2" id="KW-1185">Reference proteome</keyword>
<reference evidence="1" key="1">
    <citation type="submission" date="2023-04" db="EMBL/GenBank/DDBJ databases">
        <title>Draft Genome sequencing of Naganishia species isolated from polar environments using Oxford Nanopore Technology.</title>
        <authorList>
            <person name="Leo P."/>
            <person name="Venkateswaran K."/>
        </authorList>
    </citation>
    <scope>NUCLEOTIDE SEQUENCE</scope>
    <source>
        <strain evidence="1">MNA-CCFEE 5425</strain>
    </source>
</reference>
<protein>
    <submittedName>
        <fullName evidence="1">Uncharacterized protein</fullName>
    </submittedName>
</protein>
<proteinExistence type="predicted"/>
<dbReference type="EMBL" id="JASBWU010000004">
    <property type="protein sequence ID" value="KAJ9122626.1"/>
    <property type="molecule type" value="Genomic_DNA"/>
</dbReference>
<evidence type="ECO:0000313" key="2">
    <source>
        <dbReference type="Proteomes" id="UP001243375"/>
    </source>
</evidence>
<evidence type="ECO:0000313" key="1">
    <source>
        <dbReference type="EMBL" id="KAJ9122626.1"/>
    </source>
</evidence>
<dbReference type="Proteomes" id="UP001243375">
    <property type="component" value="Unassembled WGS sequence"/>
</dbReference>
<organism evidence="1 2">
    <name type="scientific">Naganishia vaughanmartiniae</name>
    <dbReference type="NCBI Taxonomy" id="1424756"/>
    <lineage>
        <taxon>Eukaryota</taxon>
        <taxon>Fungi</taxon>
        <taxon>Dikarya</taxon>
        <taxon>Basidiomycota</taxon>
        <taxon>Agaricomycotina</taxon>
        <taxon>Tremellomycetes</taxon>
        <taxon>Filobasidiales</taxon>
        <taxon>Filobasidiaceae</taxon>
        <taxon>Naganishia</taxon>
    </lineage>
</organism>
<accession>A0ACC2XGW2</accession>